<dbReference type="InterPro" id="IPR032466">
    <property type="entry name" value="Metal_Hydrolase"/>
</dbReference>
<accession>A0A173QW69</accession>
<dbReference type="EMBL" id="CYXR01000001">
    <property type="protein sequence ID" value="CUM69914.1"/>
    <property type="molecule type" value="Genomic_DNA"/>
</dbReference>
<evidence type="ECO:0000313" key="1">
    <source>
        <dbReference type="EMBL" id="CUM69914.1"/>
    </source>
</evidence>
<dbReference type="GO" id="GO:0006508">
    <property type="term" value="P:proteolysis"/>
    <property type="evidence" value="ECO:0007669"/>
    <property type="project" value="InterPro"/>
</dbReference>
<dbReference type="GO" id="GO:0070573">
    <property type="term" value="F:metallodipeptidase activity"/>
    <property type="evidence" value="ECO:0007669"/>
    <property type="project" value="InterPro"/>
</dbReference>
<dbReference type="SUPFAM" id="SSF51556">
    <property type="entry name" value="Metallo-dependent hydrolases"/>
    <property type="match status" value="1"/>
</dbReference>
<organism evidence="1 2">
    <name type="scientific">Coprococcus comes</name>
    <dbReference type="NCBI Taxonomy" id="410072"/>
    <lineage>
        <taxon>Bacteria</taxon>
        <taxon>Bacillati</taxon>
        <taxon>Bacillota</taxon>
        <taxon>Clostridia</taxon>
        <taxon>Lachnospirales</taxon>
        <taxon>Lachnospiraceae</taxon>
        <taxon>Coprococcus</taxon>
    </lineage>
</organism>
<reference evidence="1 2" key="1">
    <citation type="submission" date="2015-09" db="EMBL/GenBank/DDBJ databases">
        <authorList>
            <consortium name="Pathogen Informatics"/>
        </authorList>
    </citation>
    <scope>NUCLEOTIDE SEQUENCE [LARGE SCALE GENOMIC DNA]</scope>
    <source>
        <strain evidence="1 2">2789STDY5834962</strain>
    </source>
</reference>
<name>A0A173QW69_9FIRM</name>
<dbReference type="PANTHER" id="PTHR10443">
    <property type="entry name" value="MICROSOMAL DIPEPTIDASE"/>
    <property type="match status" value="1"/>
</dbReference>
<protein>
    <submittedName>
        <fullName evidence="1">Membrane dipeptidase (Peptidase family M19)</fullName>
    </submittedName>
</protein>
<sequence>MKYIIDGHFDLLSDVAVRRKNGEHKVIERLYYPAFKKGNVTGIVASLFVDSQYLPYGSVSIALEQIAALHCEISESPELLMLCTCADDFVKAALEKKVGILLSFEGAEPVSSCLMLHAFYAAGVRGLGLTWSRRNMAADGCDFTGNAKKGGLTDFGQMLVKEAESLNMIIDLSHLSDEGVDDVLSITSCPLIASHSNARAVAHNNRNLKDEHLKEIAKRGGVVGLNACSIINADAGSTADRRQMLAHLDHMIQVMGEQHVGFGFDFCDLFLKNSSAQDLSLMPEFPFDILSGGHADIPDFLQNMNKHNYSDERISLIAGKNWLYAFEKILKK</sequence>
<gene>
    <name evidence="1" type="ORF">ERS852574_00107</name>
</gene>
<dbReference type="InterPro" id="IPR008257">
    <property type="entry name" value="Pept_M19"/>
</dbReference>
<dbReference type="AlphaFoldDB" id="A0A173QW69"/>
<dbReference type="Pfam" id="PF01244">
    <property type="entry name" value="Peptidase_M19"/>
    <property type="match status" value="1"/>
</dbReference>
<dbReference type="PANTHER" id="PTHR10443:SF12">
    <property type="entry name" value="DIPEPTIDASE"/>
    <property type="match status" value="1"/>
</dbReference>
<evidence type="ECO:0000313" key="2">
    <source>
        <dbReference type="Proteomes" id="UP000095727"/>
    </source>
</evidence>
<dbReference type="PROSITE" id="PS51365">
    <property type="entry name" value="RENAL_DIPEPTIDASE_2"/>
    <property type="match status" value="1"/>
</dbReference>
<proteinExistence type="predicted"/>
<dbReference type="RefSeq" id="WP_055155477.1">
    <property type="nucleotide sequence ID" value="NZ_CYXR01000001.1"/>
</dbReference>
<dbReference type="Proteomes" id="UP000095727">
    <property type="component" value="Unassembled WGS sequence"/>
</dbReference>
<dbReference type="Gene3D" id="3.20.20.140">
    <property type="entry name" value="Metal-dependent hydrolases"/>
    <property type="match status" value="1"/>
</dbReference>